<evidence type="ECO:0008006" key="4">
    <source>
        <dbReference type="Google" id="ProtNLM"/>
    </source>
</evidence>
<feature type="compositionally biased region" description="Basic and acidic residues" evidence="1">
    <location>
        <begin position="124"/>
        <end position="142"/>
    </location>
</feature>
<name>A0A8J2KFH1_9HEXA</name>
<evidence type="ECO:0000313" key="3">
    <source>
        <dbReference type="Proteomes" id="UP000708208"/>
    </source>
</evidence>
<organism evidence="2 3">
    <name type="scientific">Allacma fusca</name>
    <dbReference type="NCBI Taxonomy" id="39272"/>
    <lineage>
        <taxon>Eukaryota</taxon>
        <taxon>Metazoa</taxon>
        <taxon>Ecdysozoa</taxon>
        <taxon>Arthropoda</taxon>
        <taxon>Hexapoda</taxon>
        <taxon>Collembola</taxon>
        <taxon>Symphypleona</taxon>
        <taxon>Sminthuridae</taxon>
        <taxon>Allacma</taxon>
    </lineage>
</organism>
<accession>A0A8J2KFH1</accession>
<feature type="region of interest" description="Disordered" evidence="1">
    <location>
        <begin position="117"/>
        <end position="195"/>
    </location>
</feature>
<keyword evidence="3" id="KW-1185">Reference proteome</keyword>
<comment type="caution">
    <text evidence="2">The sequence shown here is derived from an EMBL/GenBank/DDBJ whole genome shotgun (WGS) entry which is preliminary data.</text>
</comment>
<protein>
    <recommendedName>
        <fullName evidence="4">FLYWCH-type domain-containing protein</fullName>
    </recommendedName>
</protein>
<evidence type="ECO:0000256" key="1">
    <source>
        <dbReference type="SAM" id="MobiDB-lite"/>
    </source>
</evidence>
<reference evidence="2" key="1">
    <citation type="submission" date="2021-06" db="EMBL/GenBank/DDBJ databases">
        <authorList>
            <person name="Hodson N. C."/>
            <person name="Mongue J. A."/>
            <person name="Jaron S. K."/>
        </authorList>
    </citation>
    <scope>NUCLEOTIDE SEQUENCE</scope>
</reference>
<dbReference type="AlphaFoldDB" id="A0A8J2KFH1"/>
<dbReference type="Proteomes" id="UP000708208">
    <property type="component" value="Unassembled WGS sequence"/>
</dbReference>
<sequence>MATGSKIPKSKPFLNFGGFDYVSQGQRKDGSTTWRCFDRDCEGRLLKKGDEDVEVLKEHSTELPSIKAAVIHLGMNCIKEQAVNNPHESTKEIIKQGMLKANELMIALMPSPSVVEESINNWKHPKEPSKDKERTPKPKDRPQGGPSRKSSVKLPRKRMKLSSAEDLASDEEESPRGRKRSRSKSIPDMLESDDE</sequence>
<gene>
    <name evidence="2" type="ORF">AFUS01_LOCUS14159</name>
</gene>
<evidence type="ECO:0000313" key="2">
    <source>
        <dbReference type="EMBL" id="CAG7725184.1"/>
    </source>
</evidence>
<proteinExistence type="predicted"/>
<feature type="compositionally biased region" description="Basic residues" evidence="1">
    <location>
        <begin position="150"/>
        <end position="160"/>
    </location>
</feature>
<dbReference type="EMBL" id="CAJVCH010118689">
    <property type="protein sequence ID" value="CAG7725184.1"/>
    <property type="molecule type" value="Genomic_DNA"/>
</dbReference>